<dbReference type="AlphaFoldDB" id="A0AAU9J3D5"/>
<accession>A0AAU9J3D5</accession>
<dbReference type="Proteomes" id="UP001162131">
    <property type="component" value="Unassembled WGS sequence"/>
</dbReference>
<proteinExistence type="predicted"/>
<dbReference type="EMBL" id="CAJZBQ010000032">
    <property type="protein sequence ID" value="CAG9322688.1"/>
    <property type="molecule type" value="Genomic_DNA"/>
</dbReference>
<gene>
    <name evidence="1" type="ORF">BSTOLATCC_MIC31806</name>
</gene>
<organism evidence="1 2">
    <name type="scientific">Blepharisma stoltei</name>
    <dbReference type="NCBI Taxonomy" id="1481888"/>
    <lineage>
        <taxon>Eukaryota</taxon>
        <taxon>Sar</taxon>
        <taxon>Alveolata</taxon>
        <taxon>Ciliophora</taxon>
        <taxon>Postciliodesmatophora</taxon>
        <taxon>Heterotrichea</taxon>
        <taxon>Heterotrichida</taxon>
        <taxon>Blepharismidae</taxon>
        <taxon>Blepharisma</taxon>
    </lineage>
</organism>
<protein>
    <submittedName>
        <fullName evidence="1">Uncharacterized protein</fullName>
    </submittedName>
</protein>
<reference evidence="1" key="1">
    <citation type="submission" date="2021-09" db="EMBL/GenBank/DDBJ databases">
        <authorList>
            <consortium name="AG Swart"/>
            <person name="Singh M."/>
            <person name="Singh A."/>
            <person name="Seah K."/>
            <person name="Emmerich C."/>
        </authorList>
    </citation>
    <scope>NUCLEOTIDE SEQUENCE</scope>
    <source>
        <strain evidence="1">ATCC30299</strain>
    </source>
</reference>
<keyword evidence="2" id="KW-1185">Reference proteome</keyword>
<sequence>MGSCINLQKKRATGAEFGKSQSYNVMVVATSAFFNSDKLKRQNSSKIKDLRRKIWIKKAENVPKLNLSKSDLYIRRFKNNSKISSLSI</sequence>
<evidence type="ECO:0000313" key="1">
    <source>
        <dbReference type="EMBL" id="CAG9322688.1"/>
    </source>
</evidence>
<comment type="caution">
    <text evidence="1">The sequence shown here is derived from an EMBL/GenBank/DDBJ whole genome shotgun (WGS) entry which is preliminary data.</text>
</comment>
<evidence type="ECO:0000313" key="2">
    <source>
        <dbReference type="Proteomes" id="UP001162131"/>
    </source>
</evidence>
<name>A0AAU9J3D5_9CILI</name>